<dbReference type="STRING" id="426702.SAMN04488099_11540"/>
<dbReference type="RefSeq" id="WP_218025383.1">
    <property type="nucleotide sequence ID" value="NZ_BJYC01000017.1"/>
</dbReference>
<gene>
    <name evidence="1" type="ORF">SAMN04488099_11540</name>
</gene>
<organism evidence="1 2">
    <name type="scientific">Alkalibacterium pelagium</name>
    <dbReference type="NCBI Taxonomy" id="426702"/>
    <lineage>
        <taxon>Bacteria</taxon>
        <taxon>Bacillati</taxon>
        <taxon>Bacillota</taxon>
        <taxon>Bacilli</taxon>
        <taxon>Lactobacillales</taxon>
        <taxon>Carnobacteriaceae</taxon>
        <taxon>Alkalibacterium</taxon>
    </lineage>
</organism>
<proteinExistence type="predicted"/>
<dbReference type="EMBL" id="FNZU01000015">
    <property type="protein sequence ID" value="SEL24782.1"/>
    <property type="molecule type" value="Genomic_DNA"/>
</dbReference>
<accession>A0A1H7NMP6</accession>
<reference evidence="2" key="1">
    <citation type="submission" date="2016-10" db="EMBL/GenBank/DDBJ databases">
        <authorList>
            <person name="Varghese N."/>
            <person name="Submissions S."/>
        </authorList>
    </citation>
    <scope>NUCLEOTIDE SEQUENCE [LARGE SCALE GENOMIC DNA]</scope>
    <source>
        <strain evidence="2">DSM 19183</strain>
    </source>
</reference>
<name>A0A1H7NMP6_9LACT</name>
<evidence type="ECO:0000313" key="2">
    <source>
        <dbReference type="Proteomes" id="UP000199081"/>
    </source>
</evidence>
<evidence type="ECO:0000313" key="1">
    <source>
        <dbReference type="EMBL" id="SEL24782.1"/>
    </source>
</evidence>
<protein>
    <submittedName>
        <fullName evidence="1">TupA-like ATPgrasp</fullName>
    </submittedName>
</protein>
<keyword evidence="2" id="KW-1185">Reference proteome</keyword>
<dbReference type="Proteomes" id="UP000199081">
    <property type="component" value="Unassembled WGS sequence"/>
</dbReference>
<dbReference type="Pfam" id="PF14305">
    <property type="entry name" value="ATPgrasp_TupA"/>
    <property type="match status" value="1"/>
</dbReference>
<dbReference type="AlphaFoldDB" id="A0A1H7NMP6"/>
<dbReference type="InterPro" id="IPR029465">
    <property type="entry name" value="ATPgrasp_TupA"/>
</dbReference>
<sequence length="307" mass="36456">MLKKMTKAFTNPGLVLVTILNFRLFRLLPDELFIKIKHYIKTQEKLNLAEPTTFNEKLQWLKLHDRNPNYTTLVDKVAVREVISDEIGQHYLIPSLGVYNSFEDINFEQLPNQFVLKANHTSGDVFVCKDKSSINYEKLKQEIEQWMKRNYYWDHREWPYKNIKPKILCEKYMVDESESELKDYKILCFNGEPKLIQVMSNRRRGYYNINHYDINWQPVSIKRKKFDENPEGIPKPVKLHEMVDISRKLSKGMPFARIDLYNTGSQVFFGEITFYPVSGYMDFAHKETNLLLGSWIDLDRAYSKKVS</sequence>